<dbReference type="GO" id="GO:0005975">
    <property type="term" value="P:carbohydrate metabolic process"/>
    <property type="evidence" value="ECO:0007669"/>
    <property type="project" value="UniProtKB-ARBA"/>
</dbReference>
<keyword evidence="1" id="KW-0732">Signal</keyword>
<organism evidence="4 5">
    <name type="scientific">Actinocrispum wychmicini</name>
    <dbReference type="NCBI Taxonomy" id="1213861"/>
    <lineage>
        <taxon>Bacteria</taxon>
        <taxon>Bacillati</taxon>
        <taxon>Actinomycetota</taxon>
        <taxon>Actinomycetes</taxon>
        <taxon>Pseudonocardiales</taxon>
        <taxon>Pseudonocardiaceae</taxon>
        <taxon>Actinocrispum</taxon>
    </lineage>
</organism>
<evidence type="ECO:0000259" key="3">
    <source>
        <dbReference type="Pfam" id="PF16640"/>
    </source>
</evidence>
<reference evidence="4 5" key="1">
    <citation type="submission" date="2019-03" db="EMBL/GenBank/DDBJ databases">
        <title>Genomic Encyclopedia of Type Strains, Phase IV (KMG-IV): sequencing the most valuable type-strain genomes for metagenomic binning, comparative biology and taxonomic classification.</title>
        <authorList>
            <person name="Goeker M."/>
        </authorList>
    </citation>
    <scope>NUCLEOTIDE SEQUENCE [LARGE SCALE GENOMIC DNA]</scope>
    <source>
        <strain evidence="4 5">DSM 45934</strain>
    </source>
</reference>
<evidence type="ECO:0000313" key="4">
    <source>
        <dbReference type="EMBL" id="TCO62424.1"/>
    </source>
</evidence>
<protein>
    <submittedName>
        <fullName evidence="4">Putative surface cell wall-binding protein</fullName>
    </submittedName>
</protein>
<gene>
    <name evidence="4" type="ORF">EV192_102562</name>
</gene>
<dbReference type="Pfam" id="PF16640">
    <property type="entry name" value="Big_3_5"/>
    <property type="match status" value="2"/>
</dbReference>
<evidence type="ECO:0000313" key="5">
    <source>
        <dbReference type="Proteomes" id="UP000295680"/>
    </source>
</evidence>
<dbReference type="Proteomes" id="UP000295680">
    <property type="component" value="Unassembled WGS sequence"/>
</dbReference>
<feature type="signal peptide" evidence="1">
    <location>
        <begin position="1"/>
        <end position="33"/>
    </location>
</feature>
<proteinExistence type="predicted"/>
<feature type="domain" description="WxL" evidence="2">
    <location>
        <begin position="401"/>
        <end position="519"/>
    </location>
</feature>
<comment type="caution">
    <text evidence="4">The sequence shown here is derived from an EMBL/GenBank/DDBJ whole genome shotgun (WGS) entry which is preliminary data.</text>
</comment>
<dbReference type="AlphaFoldDB" id="A0A4R2JS67"/>
<keyword evidence="5" id="KW-1185">Reference proteome</keyword>
<dbReference type="InterPro" id="IPR032109">
    <property type="entry name" value="Big_3_5"/>
</dbReference>
<dbReference type="EMBL" id="SLWS01000002">
    <property type="protein sequence ID" value="TCO62424.1"/>
    <property type="molecule type" value="Genomic_DNA"/>
</dbReference>
<dbReference type="RefSeq" id="WP_243726780.1">
    <property type="nucleotide sequence ID" value="NZ_SLWS01000002.1"/>
</dbReference>
<dbReference type="Gene3D" id="2.60.40.10">
    <property type="entry name" value="Immunoglobulins"/>
    <property type="match status" value="2"/>
</dbReference>
<dbReference type="Pfam" id="PF13731">
    <property type="entry name" value="WxL"/>
    <property type="match status" value="1"/>
</dbReference>
<sequence>MRIANVLRRLGAGTLVFGAATAATLAFAGTASAGTLGTLNITPATGQDTTAPSVKTSAACPADADAYYAKVFGPGGFAPGLIATPTTDVNLSHTAGFPAQLGLSFKDIAVDNSTTVQPGKYTIEVSCIDAFAQTVKGTFDTSIWFTSTTAYQNTDPNAPVTTATALAVAPASPVTQGTNVTLTATVTPASATGTVQFKDGAGNLGSPVNVAGGTASLATTALPTGTRSLTAVFTGSAPNISGSTSPAVSYVVNAPVATPTTTALSVTPSGSVAQFTNVTLNATVAPAGAAGAVQFTDNGANLGSPAALTAGSATLSTSNLGVGAHNFTAKFVPANAALFAPSESAQVPLTVSPFTGITASEKISTTVLAGELLISVENENVTLPSPVMLPDGSKLTTAGALNPVRVTDTRAGNPGWNVSGQVADFGDGQSHSINGANLGWTPKVIDKVTAQTITAGPAVTAGNALAPGAAAPAGVGLSSARTLATATALAGNGTAHLGADLALNVPTATVAGTYTAVLTLTAI</sequence>
<evidence type="ECO:0000256" key="1">
    <source>
        <dbReference type="SAM" id="SignalP"/>
    </source>
</evidence>
<feature type="chain" id="PRO_5020289314" evidence="1">
    <location>
        <begin position="34"/>
        <end position="523"/>
    </location>
</feature>
<evidence type="ECO:0000259" key="2">
    <source>
        <dbReference type="Pfam" id="PF13731"/>
    </source>
</evidence>
<feature type="domain" description="Bacterial Ig-like" evidence="3">
    <location>
        <begin position="170"/>
        <end position="253"/>
    </location>
</feature>
<accession>A0A4R2JS67</accession>
<name>A0A4R2JS67_9PSEU</name>
<dbReference type="InterPro" id="IPR027994">
    <property type="entry name" value="WxL_dom"/>
</dbReference>
<dbReference type="InterPro" id="IPR013783">
    <property type="entry name" value="Ig-like_fold"/>
</dbReference>
<feature type="domain" description="Bacterial Ig-like" evidence="3">
    <location>
        <begin position="269"/>
        <end position="352"/>
    </location>
</feature>